<dbReference type="CDD" id="cd16913">
    <property type="entry name" value="YkuD_like"/>
    <property type="match status" value="1"/>
</dbReference>
<evidence type="ECO:0000313" key="10">
    <source>
        <dbReference type="EMBL" id="CAI9084558.1"/>
    </source>
</evidence>
<keyword evidence="11" id="KW-1185">Reference proteome</keyword>
<feature type="active site" description="Proton donor/acceptor" evidence="7">
    <location>
        <position position="265"/>
    </location>
</feature>
<dbReference type="Pfam" id="PF03734">
    <property type="entry name" value="YkuD"/>
    <property type="match status" value="1"/>
</dbReference>
<accession>A0ABM9IAA1</accession>
<evidence type="ECO:0000256" key="7">
    <source>
        <dbReference type="PROSITE-ProRule" id="PRU01373"/>
    </source>
</evidence>
<feature type="region of interest" description="Disordered" evidence="8">
    <location>
        <begin position="41"/>
        <end position="139"/>
    </location>
</feature>
<evidence type="ECO:0000256" key="6">
    <source>
        <dbReference type="ARBA" id="ARBA00023316"/>
    </source>
</evidence>
<dbReference type="Proteomes" id="UP001161497">
    <property type="component" value="Chromosome"/>
</dbReference>
<evidence type="ECO:0000259" key="9">
    <source>
        <dbReference type="PROSITE" id="PS52029"/>
    </source>
</evidence>
<organism evidence="10 11">
    <name type="scientific">Candidatus Methylacidiphilum fumarolicum</name>
    <dbReference type="NCBI Taxonomy" id="591154"/>
    <lineage>
        <taxon>Bacteria</taxon>
        <taxon>Pseudomonadati</taxon>
        <taxon>Verrucomicrobiota</taxon>
        <taxon>Methylacidiphilae</taxon>
        <taxon>Methylacidiphilales</taxon>
        <taxon>Methylacidiphilaceae</taxon>
        <taxon>Methylacidiphilum (ex Ratnadevi et al. 2023)</taxon>
    </lineage>
</organism>
<evidence type="ECO:0000256" key="2">
    <source>
        <dbReference type="ARBA" id="ARBA00005992"/>
    </source>
</evidence>
<sequence length="303" mass="34288">MFYLEQMISNILVKRFIFVLLFSFTLFVTCQQLSQAMESSNDPLFENNDNGSSPQEVNTQGNFDNESLTENIPAASPVLTEEEKKALKQKEKEEKKRLKKLEKEEKKRKEEEEKKKKEQEKLEKKQNLSSSVNNSADKKPGTERVYIIHRILPAIWWNINPSEKVTKLEINISEQKLYVYQGGRLAAISPICSGTKDHPTPLGRFNVINKEILHRSNKYGCFVDSKGKIIYANATVGMIPPAGLHYEPADMPFFLRLTDDGVGLHGGYLPGYAASHGCVRLPKSFAQDLYPLVPLGTPVVVKD</sequence>
<dbReference type="SUPFAM" id="SSF141523">
    <property type="entry name" value="L,D-transpeptidase catalytic domain-like"/>
    <property type="match status" value="1"/>
</dbReference>
<keyword evidence="3" id="KW-0808">Transferase</keyword>
<evidence type="ECO:0000313" key="11">
    <source>
        <dbReference type="Proteomes" id="UP001161497"/>
    </source>
</evidence>
<dbReference type="PROSITE" id="PS52029">
    <property type="entry name" value="LD_TPASE"/>
    <property type="match status" value="1"/>
</dbReference>
<evidence type="ECO:0000256" key="1">
    <source>
        <dbReference type="ARBA" id="ARBA00004752"/>
    </source>
</evidence>
<dbReference type="PANTHER" id="PTHR30582:SF2">
    <property type="entry name" value="L,D-TRANSPEPTIDASE YCIB-RELATED"/>
    <property type="match status" value="1"/>
</dbReference>
<comment type="similarity">
    <text evidence="2">Belongs to the YkuD family.</text>
</comment>
<keyword evidence="6 7" id="KW-0961">Cell wall biogenesis/degradation</keyword>
<evidence type="ECO:0000256" key="4">
    <source>
        <dbReference type="ARBA" id="ARBA00022960"/>
    </source>
</evidence>
<gene>
    <name evidence="10" type="ORF">MFUM_0151</name>
</gene>
<dbReference type="InterPro" id="IPR050979">
    <property type="entry name" value="LD-transpeptidase"/>
</dbReference>
<evidence type="ECO:0000256" key="5">
    <source>
        <dbReference type="ARBA" id="ARBA00022984"/>
    </source>
</evidence>
<dbReference type="EMBL" id="OX458932">
    <property type="protein sequence ID" value="CAI9084558.1"/>
    <property type="molecule type" value="Genomic_DNA"/>
</dbReference>
<proteinExistence type="inferred from homology"/>
<name>A0ABM9IAA1_9BACT</name>
<dbReference type="PANTHER" id="PTHR30582">
    <property type="entry name" value="L,D-TRANSPEPTIDASE"/>
    <property type="match status" value="1"/>
</dbReference>
<feature type="compositionally biased region" description="Polar residues" evidence="8">
    <location>
        <begin position="41"/>
        <end position="70"/>
    </location>
</feature>
<feature type="active site" description="Nucleophile" evidence="7">
    <location>
        <position position="278"/>
    </location>
</feature>
<keyword evidence="4 7" id="KW-0133">Cell shape</keyword>
<feature type="domain" description="L,D-TPase catalytic" evidence="9">
    <location>
        <begin position="166"/>
        <end position="302"/>
    </location>
</feature>
<evidence type="ECO:0000256" key="8">
    <source>
        <dbReference type="SAM" id="MobiDB-lite"/>
    </source>
</evidence>
<comment type="pathway">
    <text evidence="1 7">Cell wall biogenesis; peptidoglycan biosynthesis.</text>
</comment>
<dbReference type="Gene3D" id="2.40.440.10">
    <property type="entry name" value="L,D-transpeptidase catalytic domain-like"/>
    <property type="match status" value="1"/>
</dbReference>
<reference evidence="10" key="1">
    <citation type="submission" date="2023-03" db="EMBL/GenBank/DDBJ databases">
        <authorList>
            <person name="Cremers G."/>
            <person name="Picone N."/>
        </authorList>
    </citation>
    <scope>NUCLEOTIDE SEQUENCE</scope>
    <source>
        <strain evidence="10">Sample_alias</strain>
    </source>
</reference>
<evidence type="ECO:0000256" key="3">
    <source>
        <dbReference type="ARBA" id="ARBA00022679"/>
    </source>
</evidence>
<protein>
    <submittedName>
        <fullName evidence="10">YkuD domain-containing protein</fullName>
    </submittedName>
</protein>
<dbReference type="InterPro" id="IPR038063">
    <property type="entry name" value="Transpep_catalytic_dom"/>
</dbReference>
<keyword evidence="5 7" id="KW-0573">Peptidoglycan synthesis</keyword>
<dbReference type="InterPro" id="IPR005490">
    <property type="entry name" value="LD_TPept_cat_dom"/>
</dbReference>
<feature type="compositionally biased region" description="Basic and acidic residues" evidence="8">
    <location>
        <begin position="81"/>
        <end position="126"/>
    </location>
</feature>